<keyword evidence="3" id="KW-1185">Reference proteome</keyword>
<dbReference type="EMBL" id="CAJVQB010044608">
    <property type="protein sequence ID" value="CAG8832025.1"/>
    <property type="molecule type" value="Genomic_DNA"/>
</dbReference>
<gene>
    <name evidence="2" type="ORF">GMARGA_LOCUS30879</name>
</gene>
<feature type="compositionally biased region" description="Polar residues" evidence="1">
    <location>
        <begin position="98"/>
        <end position="107"/>
    </location>
</feature>
<protein>
    <submittedName>
        <fullName evidence="2">32475_t:CDS:1</fullName>
    </submittedName>
</protein>
<proteinExistence type="predicted"/>
<feature type="non-terminal residue" evidence="2">
    <location>
        <position position="1"/>
    </location>
</feature>
<reference evidence="2 3" key="1">
    <citation type="submission" date="2021-06" db="EMBL/GenBank/DDBJ databases">
        <authorList>
            <person name="Kallberg Y."/>
            <person name="Tangrot J."/>
            <person name="Rosling A."/>
        </authorList>
    </citation>
    <scope>NUCLEOTIDE SEQUENCE [LARGE SCALE GENOMIC DNA]</scope>
    <source>
        <strain evidence="2 3">120-4 pot B 10/14</strain>
    </source>
</reference>
<organism evidence="2 3">
    <name type="scientific">Gigaspora margarita</name>
    <dbReference type="NCBI Taxonomy" id="4874"/>
    <lineage>
        <taxon>Eukaryota</taxon>
        <taxon>Fungi</taxon>
        <taxon>Fungi incertae sedis</taxon>
        <taxon>Mucoromycota</taxon>
        <taxon>Glomeromycotina</taxon>
        <taxon>Glomeromycetes</taxon>
        <taxon>Diversisporales</taxon>
        <taxon>Gigasporaceae</taxon>
        <taxon>Gigaspora</taxon>
    </lineage>
</organism>
<feature type="region of interest" description="Disordered" evidence="1">
    <location>
        <begin position="85"/>
        <end position="107"/>
    </location>
</feature>
<comment type="caution">
    <text evidence="2">The sequence shown here is derived from an EMBL/GenBank/DDBJ whole genome shotgun (WGS) entry which is preliminary data.</text>
</comment>
<name>A0ABN7WGX2_GIGMA</name>
<feature type="compositionally biased region" description="Basic and acidic residues" evidence="1">
    <location>
        <begin position="86"/>
        <end position="97"/>
    </location>
</feature>
<accession>A0ABN7WGX2</accession>
<dbReference type="Proteomes" id="UP000789901">
    <property type="component" value="Unassembled WGS sequence"/>
</dbReference>
<sequence>FKELKNKQVIREEAFKAAQEIVGEKTVVEQEVNMVGAIIPPETEKIQSSSYNEEMVTSGNRKPFTTLTIGLNKKKNSLVNSIMNRGESDQMDNKMSHDQQTLTTSMTKDIVQPMVDNRFTKVTYIKKKDKKDKRILGSIQKPKTLQQ</sequence>
<evidence type="ECO:0000313" key="2">
    <source>
        <dbReference type="EMBL" id="CAG8832025.1"/>
    </source>
</evidence>
<evidence type="ECO:0000256" key="1">
    <source>
        <dbReference type="SAM" id="MobiDB-lite"/>
    </source>
</evidence>
<evidence type="ECO:0000313" key="3">
    <source>
        <dbReference type="Proteomes" id="UP000789901"/>
    </source>
</evidence>